<evidence type="ECO:0000313" key="2">
    <source>
        <dbReference type="Proteomes" id="UP000007305"/>
    </source>
</evidence>
<dbReference type="Gramene" id="Zm00001eb275060_T002">
    <property type="protein sequence ID" value="Zm00001eb275060_P002"/>
    <property type="gene ID" value="Zm00001eb275060"/>
</dbReference>
<dbReference type="EnsemblPlants" id="Zm00001eb275060_T002">
    <property type="protein sequence ID" value="Zm00001eb275060_P002"/>
    <property type="gene ID" value="Zm00001eb275060"/>
</dbReference>
<reference evidence="1" key="2">
    <citation type="submission" date="2019-07" db="EMBL/GenBank/DDBJ databases">
        <authorList>
            <person name="Seetharam A."/>
            <person name="Woodhouse M."/>
            <person name="Cannon E."/>
        </authorList>
    </citation>
    <scope>NUCLEOTIDE SEQUENCE [LARGE SCALE GENOMIC DNA]</scope>
    <source>
        <strain evidence="1">cv. B73</strain>
    </source>
</reference>
<protein>
    <submittedName>
        <fullName evidence="1">Uncharacterized protein</fullName>
    </submittedName>
</protein>
<dbReference type="Proteomes" id="UP000007305">
    <property type="component" value="Chromosome 6"/>
</dbReference>
<organism evidence="1 2">
    <name type="scientific">Zea mays</name>
    <name type="common">Maize</name>
    <dbReference type="NCBI Taxonomy" id="4577"/>
    <lineage>
        <taxon>Eukaryota</taxon>
        <taxon>Viridiplantae</taxon>
        <taxon>Streptophyta</taxon>
        <taxon>Embryophyta</taxon>
        <taxon>Tracheophyta</taxon>
        <taxon>Spermatophyta</taxon>
        <taxon>Magnoliopsida</taxon>
        <taxon>Liliopsida</taxon>
        <taxon>Poales</taxon>
        <taxon>Poaceae</taxon>
        <taxon>PACMAD clade</taxon>
        <taxon>Panicoideae</taxon>
        <taxon>Andropogonodae</taxon>
        <taxon>Andropogoneae</taxon>
        <taxon>Tripsacinae</taxon>
        <taxon>Zea</taxon>
    </lineage>
</organism>
<keyword evidence="2" id="KW-1185">Reference proteome</keyword>
<accession>A0A804PXR4</accession>
<reference evidence="1" key="3">
    <citation type="submission" date="2021-05" db="UniProtKB">
        <authorList>
            <consortium name="EnsemblPlants"/>
        </authorList>
    </citation>
    <scope>IDENTIFICATION</scope>
    <source>
        <strain evidence="1">cv. B73</strain>
    </source>
</reference>
<dbReference type="InParanoid" id="A0A804PXR4"/>
<reference evidence="2" key="1">
    <citation type="journal article" date="2009" name="Science">
        <title>The B73 maize genome: complexity, diversity, and dynamics.</title>
        <authorList>
            <person name="Schnable P.S."/>
            <person name="Ware D."/>
            <person name="Fulton R.S."/>
            <person name="Stein J.C."/>
            <person name="Wei F."/>
            <person name="Pasternak S."/>
            <person name="Liang C."/>
            <person name="Zhang J."/>
            <person name="Fulton L."/>
            <person name="Graves T.A."/>
            <person name="Minx P."/>
            <person name="Reily A.D."/>
            <person name="Courtney L."/>
            <person name="Kruchowski S.S."/>
            <person name="Tomlinson C."/>
            <person name="Strong C."/>
            <person name="Delehaunty K."/>
            <person name="Fronick C."/>
            <person name="Courtney B."/>
            <person name="Rock S.M."/>
            <person name="Belter E."/>
            <person name="Du F."/>
            <person name="Kim K."/>
            <person name="Abbott R.M."/>
            <person name="Cotton M."/>
            <person name="Levy A."/>
            <person name="Marchetto P."/>
            <person name="Ochoa K."/>
            <person name="Jackson S.M."/>
            <person name="Gillam B."/>
            <person name="Chen W."/>
            <person name="Yan L."/>
            <person name="Higginbotham J."/>
            <person name="Cardenas M."/>
            <person name="Waligorski J."/>
            <person name="Applebaum E."/>
            <person name="Phelps L."/>
            <person name="Falcone J."/>
            <person name="Kanchi K."/>
            <person name="Thane T."/>
            <person name="Scimone A."/>
            <person name="Thane N."/>
            <person name="Henke J."/>
            <person name="Wang T."/>
            <person name="Ruppert J."/>
            <person name="Shah N."/>
            <person name="Rotter K."/>
            <person name="Hodges J."/>
            <person name="Ingenthron E."/>
            <person name="Cordes M."/>
            <person name="Kohlberg S."/>
            <person name="Sgro J."/>
            <person name="Delgado B."/>
            <person name="Mead K."/>
            <person name="Chinwalla A."/>
            <person name="Leonard S."/>
            <person name="Crouse K."/>
            <person name="Collura K."/>
            <person name="Kudrna D."/>
            <person name="Currie J."/>
            <person name="He R."/>
            <person name="Angelova A."/>
            <person name="Rajasekar S."/>
            <person name="Mueller T."/>
            <person name="Lomeli R."/>
            <person name="Scara G."/>
            <person name="Ko A."/>
            <person name="Delaney K."/>
            <person name="Wissotski M."/>
            <person name="Lopez G."/>
            <person name="Campos D."/>
            <person name="Braidotti M."/>
            <person name="Ashley E."/>
            <person name="Golser W."/>
            <person name="Kim H."/>
            <person name="Lee S."/>
            <person name="Lin J."/>
            <person name="Dujmic Z."/>
            <person name="Kim W."/>
            <person name="Talag J."/>
            <person name="Zuccolo A."/>
            <person name="Fan C."/>
            <person name="Sebastian A."/>
            <person name="Kramer M."/>
            <person name="Spiegel L."/>
            <person name="Nascimento L."/>
            <person name="Zutavern T."/>
            <person name="Miller B."/>
            <person name="Ambroise C."/>
            <person name="Muller S."/>
            <person name="Spooner W."/>
            <person name="Narechania A."/>
            <person name="Ren L."/>
            <person name="Wei S."/>
            <person name="Kumari S."/>
            <person name="Faga B."/>
            <person name="Levy M.J."/>
            <person name="McMahan L."/>
            <person name="Van Buren P."/>
            <person name="Vaughn M.W."/>
            <person name="Ying K."/>
            <person name="Yeh C.-T."/>
            <person name="Emrich S.J."/>
            <person name="Jia Y."/>
            <person name="Kalyanaraman A."/>
            <person name="Hsia A.-P."/>
            <person name="Barbazuk W.B."/>
            <person name="Baucom R.S."/>
            <person name="Brutnell T.P."/>
            <person name="Carpita N.C."/>
            <person name="Chaparro C."/>
            <person name="Chia J.-M."/>
            <person name="Deragon J.-M."/>
            <person name="Estill J.C."/>
            <person name="Fu Y."/>
            <person name="Jeddeloh J.A."/>
            <person name="Han Y."/>
            <person name="Lee H."/>
            <person name="Li P."/>
            <person name="Lisch D.R."/>
            <person name="Liu S."/>
            <person name="Liu Z."/>
            <person name="Nagel D.H."/>
            <person name="McCann M.C."/>
            <person name="SanMiguel P."/>
            <person name="Myers A.M."/>
            <person name="Nettleton D."/>
            <person name="Nguyen J."/>
            <person name="Penning B.W."/>
            <person name="Ponnala L."/>
            <person name="Schneider K.L."/>
            <person name="Schwartz D.C."/>
            <person name="Sharma A."/>
            <person name="Soderlund C."/>
            <person name="Springer N.M."/>
            <person name="Sun Q."/>
            <person name="Wang H."/>
            <person name="Waterman M."/>
            <person name="Westerman R."/>
            <person name="Wolfgruber T.K."/>
            <person name="Yang L."/>
            <person name="Yu Y."/>
            <person name="Zhang L."/>
            <person name="Zhou S."/>
            <person name="Zhu Q."/>
            <person name="Bennetzen J.L."/>
            <person name="Dawe R.K."/>
            <person name="Jiang J."/>
            <person name="Jiang N."/>
            <person name="Presting G.G."/>
            <person name="Wessler S.R."/>
            <person name="Aluru S."/>
            <person name="Martienssen R.A."/>
            <person name="Clifton S.W."/>
            <person name="McCombie W.R."/>
            <person name="Wing R.A."/>
            <person name="Wilson R.K."/>
        </authorList>
    </citation>
    <scope>NUCLEOTIDE SEQUENCE [LARGE SCALE GENOMIC DNA]</scope>
    <source>
        <strain evidence="2">cv. B73</strain>
    </source>
</reference>
<name>A0A804PXR4_MAIZE</name>
<evidence type="ECO:0000313" key="1">
    <source>
        <dbReference type="EnsemblPlants" id="Zm00001eb275060_P002"/>
    </source>
</evidence>
<sequence>MPPAPPSPSLEGALAGGFPCSGGWINGRVDVLLLAPRLSTPSIALALASPQSTVPISADSAAADPEEDEAGRGAWRLGEEQPRRVVVVLSFHFHASQYTEKTTSEREFVISFSSAPLPGLSCCLSSPRLTLVGCWQYTAALSGLHLRCTYAGRGGEKRTTLLLVILMESAAAYGYEGAS</sequence>
<dbReference type="AlphaFoldDB" id="A0A804PXR4"/>
<proteinExistence type="predicted"/>